<protein>
    <recommendedName>
        <fullName evidence="2">CHRD domain-containing protein</fullName>
    </recommendedName>
</protein>
<feature type="domain" description="CHRD" evidence="2">
    <location>
        <begin position="46"/>
        <end position="153"/>
    </location>
</feature>
<dbReference type="Pfam" id="PF07452">
    <property type="entry name" value="CHRD"/>
    <property type="match status" value="1"/>
</dbReference>
<dbReference type="PROSITE" id="PS51318">
    <property type="entry name" value="TAT"/>
    <property type="match status" value="1"/>
</dbReference>
<dbReference type="SMART" id="SM00754">
    <property type="entry name" value="CHRD"/>
    <property type="match status" value="1"/>
</dbReference>
<dbReference type="InterPro" id="IPR006311">
    <property type="entry name" value="TAT_signal"/>
</dbReference>
<reference evidence="3 4" key="1">
    <citation type="journal article" date="2019" name="Int. J. Syst. Evol. Microbiol.">
        <title>The Global Catalogue of Microorganisms (GCM) 10K type strain sequencing project: providing services to taxonomists for standard genome sequencing and annotation.</title>
        <authorList>
            <consortium name="The Broad Institute Genomics Platform"/>
            <consortium name="The Broad Institute Genome Sequencing Center for Infectious Disease"/>
            <person name="Wu L."/>
            <person name="Ma J."/>
        </authorList>
    </citation>
    <scope>NUCLEOTIDE SEQUENCE [LARGE SCALE GENOMIC DNA]</scope>
    <source>
        <strain evidence="3 4">JCM 16022</strain>
    </source>
</reference>
<dbReference type="InterPro" id="IPR010895">
    <property type="entry name" value="CHRD"/>
</dbReference>
<dbReference type="RefSeq" id="WP_344156942.1">
    <property type="nucleotide sequence ID" value="NZ_BAAAQR010000015.1"/>
</dbReference>
<gene>
    <name evidence="3" type="ORF">GCM10009844_40830</name>
</gene>
<proteinExistence type="predicted"/>
<evidence type="ECO:0000313" key="4">
    <source>
        <dbReference type="Proteomes" id="UP001501771"/>
    </source>
</evidence>
<feature type="chain" id="PRO_5045196413" description="CHRD domain-containing protein" evidence="1">
    <location>
        <begin position="35"/>
        <end position="153"/>
    </location>
</feature>
<evidence type="ECO:0000256" key="1">
    <source>
        <dbReference type="SAM" id="SignalP"/>
    </source>
</evidence>
<dbReference type="EMBL" id="BAAAQR010000015">
    <property type="protein sequence ID" value="GAA2154685.1"/>
    <property type="molecule type" value="Genomic_DNA"/>
</dbReference>
<keyword evidence="4" id="KW-1185">Reference proteome</keyword>
<dbReference type="Proteomes" id="UP001501771">
    <property type="component" value="Unassembled WGS sequence"/>
</dbReference>
<sequence length="153" mass="15857">MSNTTQPVRRAALALGTCLVVAVSGAAVTPAAHASAPDSAQRASVQRLQAHLKPSGDANGSGEAHFTLNKARHRVCANVEWKNIAMPNAAHIHRKSDGGIVVDLTGSVTGGSHCATGVSKKLIGRILGHPGRYYFNVHNGPHPAGAIQGTLRH</sequence>
<keyword evidence="1" id="KW-0732">Signal</keyword>
<feature type="signal peptide" evidence="1">
    <location>
        <begin position="1"/>
        <end position="34"/>
    </location>
</feature>
<evidence type="ECO:0000259" key="2">
    <source>
        <dbReference type="SMART" id="SM00754"/>
    </source>
</evidence>
<organism evidence="3 4">
    <name type="scientific">Nocardioides koreensis</name>
    <dbReference type="NCBI Taxonomy" id="433651"/>
    <lineage>
        <taxon>Bacteria</taxon>
        <taxon>Bacillati</taxon>
        <taxon>Actinomycetota</taxon>
        <taxon>Actinomycetes</taxon>
        <taxon>Propionibacteriales</taxon>
        <taxon>Nocardioidaceae</taxon>
        <taxon>Nocardioides</taxon>
    </lineage>
</organism>
<accession>A0ABN3A5Z9</accession>
<comment type="caution">
    <text evidence="3">The sequence shown here is derived from an EMBL/GenBank/DDBJ whole genome shotgun (WGS) entry which is preliminary data.</text>
</comment>
<name>A0ABN3A5Z9_9ACTN</name>
<evidence type="ECO:0000313" key="3">
    <source>
        <dbReference type="EMBL" id="GAA2154685.1"/>
    </source>
</evidence>